<dbReference type="PIRSF" id="PIRSF006076">
    <property type="entry name" value="OM_assembly_OMP85"/>
    <property type="match status" value="1"/>
</dbReference>
<dbReference type="GO" id="GO:0009279">
    <property type="term" value="C:cell outer membrane"/>
    <property type="evidence" value="ECO:0007669"/>
    <property type="project" value="UniProtKB-SubCell"/>
</dbReference>
<evidence type="ECO:0000256" key="10">
    <source>
        <dbReference type="SAM" id="MobiDB-lite"/>
    </source>
</evidence>
<dbReference type="PANTHER" id="PTHR12815:SF23">
    <property type="entry name" value="OUTER MEMBRANE PROTEIN ASSEMBLY FACTOR BAMA"/>
    <property type="match status" value="1"/>
</dbReference>
<keyword evidence="5 8" id="KW-0677">Repeat</keyword>
<feature type="domain" description="POTRA" evidence="11">
    <location>
        <begin position="150"/>
        <end position="227"/>
    </location>
</feature>
<feature type="domain" description="POTRA" evidence="11">
    <location>
        <begin position="321"/>
        <end position="400"/>
    </location>
</feature>
<dbReference type="InterPro" id="IPR000184">
    <property type="entry name" value="Bac_surfAg_D15"/>
</dbReference>
<feature type="domain" description="POTRA" evidence="11">
    <location>
        <begin position="403"/>
        <end position="476"/>
    </location>
</feature>
<dbReference type="Gene3D" id="2.40.160.50">
    <property type="entry name" value="membrane protein fhac: a member of the omp85/tpsb transporter family"/>
    <property type="match status" value="1"/>
</dbReference>
<gene>
    <name evidence="8" type="primary">bamA</name>
    <name evidence="12" type="ORF">NCTC11166_01132</name>
</gene>
<comment type="subcellular location">
    <subcellularLocation>
        <location evidence="8">Cell outer membrane</location>
    </subcellularLocation>
    <subcellularLocation>
        <location evidence="1">Membrane</location>
    </subcellularLocation>
</comment>
<protein>
    <recommendedName>
        <fullName evidence="8 9">Outer membrane protein assembly factor BamA</fullName>
    </recommendedName>
</protein>
<dbReference type="Pfam" id="PF07244">
    <property type="entry name" value="POTRA"/>
    <property type="match status" value="4"/>
</dbReference>
<dbReference type="PROSITE" id="PS51779">
    <property type="entry name" value="POTRA"/>
    <property type="match status" value="4"/>
</dbReference>
<dbReference type="PANTHER" id="PTHR12815">
    <property type="entry name" value="SORTING AND ASSEMBLY MACHINERY SAMM50 PROTEIN FAMILY MEMBER"/>
    <property type="match status" value="1"/>
</dbReference>
<dbReference type="NCBIfam" id="TIGR03303">
    <property type="entry name" value="OM_YaeT"/>
    <property type="match status" value="1"/>
</dbReference>
<dbReference type="Proteomes" id="UP000251186">
    <property type="component" value="Unassembled WGS sequence"/>
</dbReference>
<evidence type="ECO:0000256" key="4">
    <source>
        <dbReference type="ARBA" id="ARBA00022729"/>
    </source>
</evidence>
<evidence type="ECO:0000256" key="6">
    <source>
        <dbReference type="ARBA" id="ARBA00023136"/>
    </source>
</evidence>
<evidence type="ECO:0000313" key="13">
    <source>
        <dbReference type="Proteomes" id="UP000251186"/>
    </source>
</evidence>
<feature type="region of interest" description="Disordered" evidence="10">
    <location>
        <begin position="35"/>
        <end position="73"/>
    </location>
</feature>
<feature type="domain" description="POTRA" evidence="11">
    <location>
        <begin position="82"/>
        <end position="149"/>
    </location>
</feature>
<keyword evidence="4 8" id="KW-0732">Signal</keyword>
<evidence type="ECO:0000256" key="9">
    <source>
        <dbReference type="NCBIfam" id="TIGR03303"/>
    </source>
</evidence>
<evidence type="ECO:0000256" key="1">
    <source>
        <dbReference type="ARBA" id="ARBA00004370"/>
    </source>
</evidence>
<dbReference type="HAMAP" id="MF_01430">
    <property type="entry name" value="OM_assembly_BamA"/>
    <property type="match status" value="1"/>
</dbReference>
<dbReference type="EMBL" id="UAQP01000005">
    <property type="protein sequence ID" value="SPU52791.1"/>
    <property type="molecule type" value="Genomic_DNA"/>
</dbReference>
<keyword evidence="7 8" id="KW-0998">Cell outer membrane</keyword>
<dbReference type="RefSeq" id="WP_112862078.1">
    <property type="nucleotide sequence ID" value="NZ_UAQP01000005.1"/>
</dbReference>
<reference evidence="12 13" key="1">
    <citation type="submission" date="2018-06" db="EMBL/GenBank/DDBJ databases">
        <authorList>
            <consortium name="Pathogen Informatics"/>
            <person name="Doyle S."/>
        </authorList>
    </citation>
    <scope>NUCLEOTIDE SEQUENCE [LARGE SCALE GENOMIC DNA]</scope>
    <source>
        <strain evidence="12 13">NCTC11166</strain>
    </source>
</reference>
<accession>A0A2X1CEU2</accession>
<keyword evidence="6 8" id="KW-0472">Membrane</keyword>
<comment type="function">
    <text evidence="8">Part of the outer membrane protein assembly complex, which is involved in assembly and insertion of beta-barrel proteins into the outer membrane.</text>
</comment>
<organism evidence="12 13">
    <name type="scientific">Brevundimonas vesicularis</name>
    <name type="common">Pseudomonas vesicularis</name>
    <dbReference type="NCBI Taxonomy" id="41276"/>
    <lineage>
        <taxon>Bacteria</taxon>
        <taxon>Pseudomonadati</taxon>
        <taxon>Pseudomonadota</taxon>
        <taxon>Alphaproteobacteria</taxon>
        <taxon>Caulobacterales</taxon>
        <taxon>Caulobacteraceae</taxon>
        <taxon>Brevundimonas</taxon>
    </lineage>
</organism>
<feature type="signal peptide" evidence="8">
    <location>
        <begin position="1"/>
        <end position="33"/>
    </location>
</feature>
<feature type="chain" id="PRO_5016185083" description="Outer membrane protein assembly factor BamA" evidence="8">
    <location>
        <begin position="34"/>
        <end position="826"/>
    </location>
</feature>
<dbReference type="GO" id="GO:0051205">
    <property type="term" value="P:protein insertion into membrane"/>
    <property type="evidence" value="ECO:0007669"/>
    <property type="project" value="UniProtKB-UniRule"/>
</dbReference>
<dbReference type="InterPro" id="IPR034746">
    <property type="entry name" value="POTRA"/>
</dbReference>
<evidence type="ECO:0000256" key="7">
    <source>
        <dbReference type="ARBA" id="ARBA00023237"/>
    </source>
</evidence>
<keyword evidence="2 8" id="KW-1134">Transmembrane beta strand</keyword>
<dbReference type="InterPro" id="IPR023707">
    <property type="entry name" value="OM_assembly_BamA"/>
</dbReference>
<evidence type="ECO:0000256" key="8">
    <source>
        <dbReference type="HAMAP-Rule" id="MF_01430"/>
    </source>
</evidence>
<evidence type="ECO:0000256" key="2">
    <source>
        <dbReference type="ARBA" id="ARBA00022452"/>
    </source>
</evidence>
<comment type="similarity">
    <text evidence="8">Belongs to the BamA family.</text>
</comment>
<evidence type="ECO:0000313" key="12">
    <source>
        <dbReference type="EMBL" id="SPU52791.1"/>
    </source>
</evidence>
<keyword evidence="3 8" id="KW-0812">Transmembrane</keyword>
<evidence type="ECO:0000256" key="3">
    <source>
        <dbReference type="ARBA" id="ARBA00022692"/>
    </source>
</evidence>
<evidence type="ECO:0000256" key="5">
    <source>
        <dbReference type="ARBA" id="ARBA00022737"/>
    </source>
</evidence>
<dbReference type="GO" id="GO:0043165">
    <property type="term" value="P:Gram-negative-bacterium-type cell outer membrane assembly"/>
    <property type="evidence" value="ECO:0007669"/>
    <property type="project" value="UniProtKB-UniRule"/>
</dbReference>
<comment type="subunit">
    <text evidence="8">Part of the Bam complex.</text>
</comment>
<feature type="compositionally biased region" description="Low complexity" evidence="10">
    <location>
        <begin position="35"/>
        <end position="70"/>
    </location>
</feature>
<dbReference type="AlphaFoldDB" id="A0A2X1CEU2"/>
<dbReference type="InterPro" id="IPR039910">
    <property type="entry name" value="D15-like"/>
</dbReference>
<dbReference type="Pfam" id="PF01103">
    <property type="entry name" value="Omp85"/>
    <property type="match status" value="1"/>
</dbReference>
<dbReference type="InterPro" id="IPR010827">
    <property type="entry name" value="BamA/TamA_POTRA"/>
</dbReference>
<sequence precursor="true">MNDMTSRAAVRLSARSSLLALAVAAGLGAPALAQTAPAQTSPTTTPAAPARTPAQTPAQSATPQAPASAAEPRVEIAAPQTITINRIIVQGAQRIDQTTVLSYLPIRPGDAVDASVLDVAVRTLSRTGLFADVQLGIQNGDLIVQIVENPIINQVVFEGNKALSKDKLTKEVTLAPRGIYTRAKVQEDVGAIVELYRLQGRISATVTPKLVQLEQNRVDVIFEINEGPQTGISAINVLGNEAFSDRDVRGVMVTEKSTWWKFFSNNDNYDPNRLEYDQEQLRKFYTNRGYYDFRVVSSVAELQPDDKAFQLTLTLNEGDKYNFGEIKVVTQNDRLNADFLKALVPIREGQLYESDKIEQAVDALTFAAGSAGYAFVEINPTYKANPETDTVDVTFNVSEGQRVYIDRINVVGNTRTIDPVIRRELLLTEGDAFNRALMERSRNNLRALGFFKDVTVEETRGSAPDRSVINVNVQEQPTGELSVGAGFSSVDSFTVNLGISERNFRGRGQNVVARLEWGSLRQQVDFRFTEPKFLGRDLRAGFDLFHSRYDLSQYSSYDYRSTGGGLRLSYPLNGNMLLSTRYFLKSDEIIVPDGYCNGVGRGSSALCDQVGSFINSSAGYTLQVNYTNDPIRPTRGWAGSLRQDLAGLGGDVNYVKTEADASWYYGFTPSWIVSVQGSTGYVSGWNGDPIRINDRFFKGGNSFRGFETAGMGPRDLTTTDALGGNFYAIGTVELTLPNYLPEQYGIKTSLFADVGTLGVLDDRYKLTSTGTVNTNIADELSLRASAGISIHWKSPMGPIRFDISKVLSKEDYDKTESFRFSTSTQF</sequence>
<proteinExistence type="inferred from homology"/>
<name>A0A2X1CEU2_BREVE</name>
<evidence type="ECO:0000259" key="11">
    <source>
        <dbReference type="PROSITE" id="PS51779"/>
    </source>
</evidence>
<dbReference type="Gene3D" id="3.10.20.310">
    <property type="entry name" value="membrane protein fhac"/>
    <property type="match status" value="5"/>
</dbReference>